<dbReference type="Proteomes" id="UP000092574">
    <property type="component" value="Chromosome"/>
</dbReference>
<dbReference type="STRING" id="1796616.A4V09_07385"/>
<organism evidence="2 3">
    <name type="scientific">Blautia pseudococcoides</name>
    <dbReference type="NCBI Taxonomy" id="1796616"/>
    <lineage>
        <taxon>Bacteria</taxon>
        <taxon>Bacillati</taxon>
        <taxon>Bacillota</taxon>
        <taxon>Clostridia</taxon>
        <taxon>Lachnospirales</taxon>
        <taxon>Lachnospiraceae</taxon>
        <taxon>Blautia</taxon>
    </lineage>
</organism>
<dbReference type="OrthoDB" id="2054814at2"/>
<name>A0A1C7I7M8_9FIRM</name>
<evidence type="ECO:0000256" key="1">
    <source>
        <dbReference type="SAM" id="MobiDB-lite"/>
    </source>
</evidence>
<accession>A0A1C7I7M8</accession>
<gene>
    <name evidence="2" type="ORF">A4V09_07385</name>
</gene>
<reference evidence="2" key="1">
    <citation type="submission" date="2017-04" db="EMBL/GenBank/DDBJ databases">
        <title>Complete Genome Sequences of Twelve Strains of a Stable Defined Moderately Diverse Mouse Microbiota 2 (sDMDMm2).</title>
        <authorList>
            <person name="Uchimura Y."/>
            <person name="Wyss M."/>
            <person name="Brugiroux S."/>
            <person name="Limenitakis J.P."/>
            <person name="Stecher B."/>
            <person name="McCoy K.D."/>
            <person name="Macpherson A.J."/>
        </authorList>
    </citation>
    <scope>NUCLEOTIDE SEQUENCE</scope>
    <source>
        <strain evidence="2">YL58</strain>
    </source>
</reference>
<sequence length="87" mass="9937">MSRPVFSFRPNMENPDHRQAWEVLQGVPDGGKNAFLVRAILQAEGMEAMERIIRRTVREELKCGSPAQSEPEKENIPKPMLDFLDSL</sequence>
<dbReference type="AlphaFoldDB" id="A0A1C7I7M8"/>
<evidence type="ECO:0000313" key="2">
    <source>
        <dbReference type="EMBL" id="ANU75605.1"/>
    </source>
</evidence>
<dbReference type="KEGG" id="byl:A4V09_07385"/>
<dbReference type="RefSeq" id="WP_065541796.1">
    <property type="nucleotide sequence ID" value="NZ_CP015405.2"/>
</dbReference>
<protein>
    <submittedName>
        <fullName evidence="2">Plasmid segregation centromere-binding protein ParR</fullName>
    </submittedName>
</protein>
<keyword evidence="3" id="KW-1185">Reference proteome</keyword>
<evidence type="ECO:0000313" key="3">
    <source>
        <dbReference type="Proteomes" id="UP000092574"/>
    </source>
</evidence>
<feature type="region of interest" description="Disordered" evidence="1">
    <location>
        <begin position="63"/>
        <end position="87"/>
    </location>
</feature>
<proteinExistence type="predicted"/>
<dbReference type="EMBL" id="CP015405">
    <property type="protein sequence ID" value="ANU75605.1"/>
    <property type="molecule type" value="Genomic_DNA"/>
</dbReference>